<dbReference type="EMBL" id="BPLR01018833">
    <property type="protein sequence ID" value="GIZ02602.1"/>
    <property type="molecule type" value="Genomic_DNA"/>
</dbReference>
<gene>
    <name evidence="7" type="primary">Xirp2</name>
    <name evidence="7" type="ORF">CEXT_447151</name>
</gene>
<evidence type="ECO:0000256" key="2">
    <source>
        <dbReference type="ARBA" id="ARBA00022833"/>
    </source>
</evidence>
<dbReference type="Proteomes" id="UP001054945">
    <property type="component" value="Unassembled WGS sequence"/>
</dbReference>
<keyword evidence="2 4" id="KW-0862">Zinc</keyword>
<dbReference type="InterPro" id="IPR001781">
    <property type="entry name" value="Znf_LIM"/>
</dbReference>
<sequence>MSFRKLHLYLQSPLVWCRNRQLPILTCVAFVPKKVYPMEKLETSGMRIHKNCFRCAHCSCMLRLENYTKSGKNLYCTPHFKQLFISRGNYDEGFGREQHKDKWNRSSNNTPVPRDLPESDDVELSNGLEQAA</sequence>
<keyword evidence="1 4" id="KW-0479">Metal-binding</keyword>
<accession>A0AAV4Y8V7</accession>
<dbReference type="PANTHER" id="PTHR24206">
    <property type="entry name" value="OS06G0237300 PROTEIN"/>
    <property type="match status" value="1"/>
</dbReference>
<dbReference type="GO" id="GO:0046872">
    <property type="term" value="F:metal ion binding"/>
    <property type="evidence" value="ECO:0007669"/>
    <property type="project" value="UniProtKB-KW"/>
</dbReference>
<dbReference type="Gene3D" id="2.10.110.10">
    <property type="entry name" value="Cysteine Rich Protein"/>
    <property type="match status" value="1"/>
</dbReference>
<evidence type="ECO:0000256" key="5">
    <source>
        <dbReference type="SAM" id="MobiDB-lite"/>
    </source>
</evidence>
<dbReference type="SUPFAM" id="SSF57716">
    <property type="entry name" value="Glucocorticoid receptor-like (DNA-binding domain)"/>
    <property type="match status" value="1"/>
</dbReference>
<protein>
    <submittedName>
        <fullName evidence="7">Xin actin-binding repeat-containing protein 2</fullName>
    </submittedName>
</protein>
<dbReference type="Pfam" id="PF00412">
    <property type="entry name" value="LIM"/>
    <property type="match status" value="1"/>
</dbReference>
<evidence type="ECO:0000256" key="1">
    <source>
        <dbReference type="ARBA" id="ARBA00022723"/>
    </source>
</evidence>
<evidence type="ECO:0000313" key="7">
    <source>
        <dbReference type="EMBL" id="GIZ02602.1"/>
    </source>
</evidence>
<feature type="region of interest" description="Disordered" evidence="5">
    <location>
        <begin position="96"/>
        <end position="132"/>
    </location>
</feature>
<comment type="caution">
    <text evidence="7">The sequence shown here is derived from an EMBL/GenBank/DDBJ whole genome shotgun (WGS) entry which is preliminary data.</text>
</comment>
<proteinExistence type="predicted"/>
<dbReference type="PROSITE" id="PS50023">
    <property type="entry name" value="LIM_DOMAIN_2"/>
    <property type="match status" value="1"/>
</dbReference>
<evidence type="ECO:0000313" key="8">
    <source>
        <dbReference type="Proteomes" id="UP001054945"/>
    </source>
</evidence>
<evidence type="ECO:0000256" key="4">
    <source>
        <dbReference type="PROSITE-ProRule" id="PRU00125"/>
    </source>
</evidence>
<organism evidence="7 8">
    <name type="scientific">Caerostris extrusa</name>
    <name type="common">Bark spider</name>
    <name type="synonym">Caerostris bankana</name>
    <dbReference type="NCBI Taxonomy" id="172846"/>
    <lineage>
        <taxon>Eukaryota</taxon>
        <taxon>Metazoa</taxon>
        <taxon>Ecdysozoa</taxon>
        <taxon>Arthropoda</taxon>
        <taxon>Chelicerata</taxon>
        <taxon>Arachnida</taxon>
        <taxon>Araneae</taxon>
        <taxon>Araneomorphae</taxon>
        <taxon>Entelegynae</taxon>
        <taxon>Araneoidea</taxon>
        <taxon>Araneidae</taxon>
        <taxon>Caerostris</taxon>
    </lineage>
</organism>
<keyword evidence="3 4" id="KW-0440">LIM domain</keyword>
<evidence type="ECO:0000256" key="3">
    <source>
        <dbReference type="ARBA" id="ARBA00023038"/>
    </source>
</evidence>
<evidence type="ECO:0000259" key="6">
    <source>
        <dbReference type="PROSITE" id="PS50023"/>
    </source>
</evidence>
<name>A0AAV4Y8V7_CAEEX</name>
<keyword evidence="8" id="KW-1185">Reference proteome</keyword>
<dbReference type="CDD" id="cd09358">
    <property type="entry name" value="LIM_Mical_like"/>
    <property type="match status" value="1"/>
</dbReference>
<reference evidence="7 8" key="1">
    <citation type="submission" date="2021-06" db="EMBL/GenBank/DDBJ databases">
        <title>Caerostris extrusa draft genome.</title>
        <authorList>
            <person name="Kono N."/>
            <person name="Arakawa K."/>
        </authorList>
    </citation>
    <scope>NUCLEOTIDE SEQUENCE [LARGE SCALE GENOMIC DNA]</scope>
</reference>
<feature type="domain" description="LIM zinc-binding" evidence="6">
    <location>
        <begin position="26"/>
        <end position="86"/>
    </location>
</feature>
<dbReference type="AlphaFoldDB" id="A0AAV4Y8V7"/>